<keyword evidence="5" id="KW-1185">Reference proteome</keyword>
<dbReference type="InterPro" id="IPR007040">
    <property type="entry name" value="Ribosome_modulation_factor"/>
</dbReference>
<feature type="compositionally biased region" description="Basic and acidic residues" evidence="3">
    <location>
        <begin position="30"/>
        <end position="48"/>
    </location>
</feature>
<dbReference type="Pfam" id="PF04957">
    <property type="entry name" value="RMF"/>
    <property type="match status" value="1"/>
</dbReference>
<dbReference type="InterPro" id="IPR023200">
    <property type="entry name" value="RMF_sf"/>
</dbReference>
<accession>A0ABY1PVZ1</accession>
<comment type="caution">
    <text evidence="4">The sequence shown here is derived from an EMBL/GenBank/DDBJ whole genome shotgun (WGS) entry which is preliminary data.</text>
</comment>
<dbReference type="Proteomes" id="UP001158049">
    <property type="component" value="Unassembled WGS sequence"/>
</dbReference>
<dbReference type="EMBL" id="FXUL01000002">
    <property type="protein sequence ID" value="SMP49502.1"/>
    <property type="molecule type" value="Genomic_DNA"/>
</dbReference>
<feature type="region of interest" description="Disordered" evidence="3">
    <location>
        <begin position="1"/>
        <end position="48"/>
    </location>
</feature>
<dbReference type="Gene3D" id="1.10.10.620">
    <property type="entry name" value="ribosome modulation factor like domain"/>
    <property type="match status" value="1"/>
</dbReference>
<evidence type="ECO:0000256" key="2">
    <source>
        <dbReference type="ARBA" id="ARBA00022845"/>
    </source>
</evidence>
<dbReference type="NCBIfam" id="NF041886">
    <property type="entry name" value="Rmf_CrpP_fam"/>
    <property type="match status" value="1"/>
</dbReference>
<evidence type="ECO:0000313" key="4">
    <source>
        <dbReference type="EMBL" id="SMP49502.1"/>
    </source>
</evidence>
<protein>
    <submittedName>
        <fullName evidence="4">Uncharacterized protein</fullName>
    </submittedName>
</protein>
<organism evidence="4 5">
    <name type="scientific">Noviherbaspirillum suwonense</name>
    <dbReference type="NCBI Taxonomy" id="1224511"/>
    <lineage>
        <taxon>Bacteria</taxon>
        <taxon>Pseudomonadati</taxon>
        <taxon>Pseudomonadota</taxon>
        <taxon>Betaproteobacteria</taxon>
        <taxon>Burkholderiales</taxon>
        <taxon>Oxalobacteraceae</taxon>
        <taxon>Noviherbaspirillum</taxon>
    </lineage>
</organism>
<sequence length="48" mass="5442">MSITKAFVEGQEAAELGKSKTECPYETDSQEGKDWHEGFDDRNDTNDM</sequence>
<dbReference type="RefSeq" id="WP_283441063.1">
    <property type="nucleotide sequence ID" value="NZ_FXUL01000002.1"/>
</dbReference>
<keyword evidence="1" id="KW-0963">Cytoplasm</keyword>
<evidence type="ECO:0000256" key="3">
    <source>
        <dbReference type="SAM" id="MobiDB-lite"/>
    </source>
</evidence>
<keyword evidence="2" id="KW-0810">Translation regulation</keyword>
<reference evidence="4 5" key="1">
    <citation type="submission" date="2017-05" db="EMBL/GenBank/DDBJ databases">
        <authorList>
            <person name="Varghese N."/>
            <person name="Submissions S."/>
        </authorList>
    </citation>
    <scope>NUCLEOTIDE SEQUENCE [LARGE SCALE GENOMIC DNA]</scope>
    <source>
        <strain evidence="4 5">DSM 26001</strain>
    </source>
</reference>
<evidence type="ECO:0000313" key="5">
    <source>
        <dbReference type="Proteomes" id="UP001158049"/>
    </source>
</evidence>
<name>A0ABY1PVZ1_9BURK</name>
<gene>
    <name evidence="4" type="ORF">SAMN06295970_102261</name>
</gene>
<proteinExistence type="predicted"/>
<evidence type="ECO:0000256" key="1">
    <source>
        <dbReference type="ARBA" id="ARBA00022490"/>
    </source>
</evidence>